<gene>
    <name evidence="1" type="ORF">FKW44_023384</name>
</gene>
<evidence type="ECO:0000313" key="1">
    <source>
        <dbReference type="EMBL" id="QQP35223.1"/>
    </source>
</evidence>
<name>A0A7T8GPC9_CALRO</name>
<dbReference type="AlphaFoldDB" id="A0A7T8GPC9"/>
<keyword evidence="2" id="KW-1185">Reference proteome</keyword>
<accession>A0A7T8GPC9</accession>
<dbReference type="Proteomes" id="UP000595437">
    <property type="component" value="Chromosome 18"/>
</dbReference>
<dbReference type="OrthoDB" id="421327at2759"/>
<sequence>MESTKGNWSPIHFDYTGTWSYILGGPSALDYAAAVHTLRKVFEDNKAFKPLSHLDFGSGVGTFSWA</sequence>
<proteinExistence type="predicted"/>
<protein>
    <submittedName>
        <fullName evidence="1">Uncharacterized protein</fullName>
    </submittedName>
</protein>
<reference evidence="2" key="1">
    <citation type="submission" date="2021-01" db="EMBL/GenBank/DDBJ databases">
        <title>Caligus Genome Assembly.</title>
        <authorList>
            <person name="Gallardo-Escarate C."/>
        </authorList>
    </citation>
    <scope>NUCLEOTIDE SEQUENCE [LARGE SCALE GENOMIC DNA]</scope>
</reference>
<dbReference type="EMBL" id="CP045907">
    <property type="protein sequence ID" value="QQP35223.1"/>
    <property type="molecule type" value="Genomic_DNA"/>
</dbReference>
<evidence type="ECO:0000313" key="2">
    <source>
        <dbReference type="Proteomes" id="UP000595437"/>
    </source>
</evidence>
<organism evidence="1 2">
    <name type="scientific">Caligus rogercresseyi</name>
    <name type="common">Sea louse</name>
    <dbReference type="NCBI Taxonomy" id="217165"/>
    <lineage>
        <taxon>Eukaryota</taxon>
        <taxon>Metazoa</taxon>
        <taxon>Ecdysozoa</taxon>
        <taxon>Arthropoda</taxon>
        <taxon>Crustacea</taxon>
        <taxon>Multicrustacea</taxon>
        <taxon>Hexanauplia</taxon>
        <taxon>Copepoda</taxon>
        <taxon>Siphonostomatoida</taxon>
        <taxon>Caligidae</taxon>
        <taxon>Caligus</taxon>
    </lineage>
</organism>